<evidence type="ECO:0000256" key="12">
    <source>
        <dbReference type="ARBA" id="ARBA00022683"/>
    </source>
</evidence>
<evidence type="ECO:0000256" key="18">
    <source>
        <dbReference type="PIRSR" id="PIRSR000732-1"/>
    </source>
</evidence>
<keyword evidence="8 17" id="KW-0813">Transport</keyword>
<protein>
    <recommendedName>
        <fullName evidence="7 17">Phosphoenolpyruvate-protein phosphotransferase</fullName>
        <ecNumber evidence="6 17">2.7.3.9</ecNumber>
    </recommendedName>
    <alternativeName>
        <fullName evidence="16 17">Phosphotransferase system, enzyme I</fullName>
    </alternativeName>
</protein>
<sequence>MVEEKSIFKGISAYPGVVYGQVYKWRPPRKKKESRTALTPEEIKIELDLFKHSLDRTESELAEIVQKHSQDPNGRELVEIIESQIVFLNDPLFRARVFERITQSAESANLALETTVSSLYDEFQAIPDEFFRERADHILDIGKRLEGNLEPNQKTEPNNHLPDNIILIAKEITPSEMITIDKSKIKGIATDFGGKTGHMAIIARNFGIPTIVGLKNITSHTEDEDYVLLDATKGLLNRFPSLEDIKLFGLQSEIKSSSVPFQEDTKDLRTKDGVPFSIKVNIDSQEEVQAAFEKGAAGIGLVRTEILFIQYKELKPTEEEQFLAYKQILLKMEGRPVTFRVWDIGADKMENGYEEANPFLGSRGIRYLLRHPHFFKEQIRALLRASEFGTIQVMLPMITTLSEILQTKVLWEECVEELKESGIEINKKIPMGIMVETPACALNLPFLGKHVDFYSVGTNDLLQYLLAVERNNHVVNDLYNPWQVVFLLLLKTIAEVAKSQKKPISICGEIGSDPLFTPVLLGLGYRDLSCALPLMQKVKKRVAETTVWKAKLLAEQVLELAGEEKFAEIDSLVNQTQG</sequence>
<evidence type="ECO:0000256" key="2">
    <source>
        <dbReference type="ARBA" id="ARBA00001946"/>
    </source>
</evidence>
<dbReference type="InterPro" id="IPR015813">
    <property type="entry name" value="Pyrv/PenolPyrv_kinase-like_dom"/>
</dbReference>
<dbReference type="Gene3D" id="1.10.274.10">
    <property type="entry name" value="PtsI, HPr-binding domain"/>
    <property type="match status" value="1"/>
</dbReference>
<evidence type="ECO:0000256" key="3">
    <source>
        <dbReference type="ARBA" id="ARBA00002728"/>
    </source>
</evidence>
<comment type="subcellular location">
    <subcellularLocation>
        <location evidence="4 17">Cytoplasm</location>
    </subcellularLocation>
</comment>
<comment type="catalytic activity">
    <reaction evidence="1 17">
        <text>L-histidyl-[protein] + phosphoenolpyruvate = N(pros)-phospho-L-histidyl-[protein] + pyruvate</text>
        <dbReference type="Rhea" id="RHEA:23880"/>
        <dbReference type="Rhea" id="RHEA-COMP:9745"/>
        <dbReference type="Rhea" id="RHEA-COMP:9746"/>
        <dbReference type="ChEBI" id="CHEBI:15361"/>
        <dbReference type="ChEBI" id="CHEBI:29979"/>
        <dbReference type="ChEBI" id="CHEBI:58702"/>
        <dbReference type="ChEBI" id="CHEBI:64837"/>
        <dbReference type="EC" id="2.7.3.9"/>
    </reaction>
</comment>
<dbReference type="SUPFAM" id="SSF47831">
    <property type="entry name" value="Enzyme I of the PEP:sugar phosphotransferase system HPr-binding (sub)domain"/>
    <property type="match status" value="1"/>
</dbReference>
<keyword evidence="13 17" id="KW-0479">Metal-binding</keyword>
<keyword evidence="14 17" id="KW-0418">Kinase</keyword>
<dbReference type="RefSeq" id="WP_135761403.1">
    <property type="nucleotide sequence ID" value="NZ_RQHW01000047.1"/>
</dbReference>
<dbReference type="OrthoDB" id="9765468at2"/>
<evidence type="ECO:0000256" key="20">
    <source>
        <dbReference type="PIRSR" id="PIRSR000732-3"/>
    </source>
</evidence>
<evidence type="ECO:0000256" key="16">
    <source>
        <dbReference type="ARBA" id="ARBA00033235"/>
    </source>
</evidence>
<evidence type="ECO:0000259" key="22">
    <source>
        <dbReference type="Pfam" id="PF02896"/>
    </source>
</evidence>
<comment type="similarity">
    <text evidence="5 17">Belongs to the PEP-utilizing enzyme family.</text>
</comment>
<feature type="binding site" evidence="19">
    <location>
        <position position="470"/>
    </location>
    <ligand>
        <name>phosphoenolpyruvate</name>
        <dbReference type="ChEBI" id="CHEBI:58702"/>
    </ligand>
</feature>
<dbReference type="SUPFAM" id="SSF51621">
    <property type="entry name" value="Phosphoenolpyruvate/pyruvate domain"/>
    <property type="match status" value="1"/>
</dbReference>
<evidence type="ECO:0000259" key="21">
    <source>
        <dbReference type="Pfam" id="PF00391"/>
    </source>
</evidence>
<comment type="cofactor">
    <cofactor evidence="2 17 20">
        <name>Mg(2+)</name>
        <dbReference type="ChEBI" id="CHEBI:18420"/>
    </cofactor>
</comment>
<feature type="domain" description="PEP-utilising enzyme mobile" evidence="21">
    <location>
        <begin position="162"/>
        <end position="234"/>
    </location>
</feature>
<dbReference type="InterPro" id="IPR008279">
    <property type="entry name" value="PEP-util_enz_mobile_dom"/>
</dbReference>
<dbReference type="InterPro" id="IPR036618">
    <property type="entry name" value="PtsI_HPr-bd_sf"/>
</dbReference>
<evidence type="ECO:0000256" key="1">
    <source>
        <dbReference type="ARBA" id="ARBA00000683"/>
    </source>
</evidence>
<comment type="function">
    <text evidence="3 17">General (non sugar-specific) component of the phosphoenolpyruvate-dependent sugar phosphotransferase system (sugar PTS). This major carbohydrate active-transport system catalyzes the phosphorylation of incoming sugar substrates concomitantly with their translocation across the cell membrane. Enzyme I transfers the phosphoryl group from phosphoenolpyruvate (PEP) to the phosphoryl carrier protein (HPr).</text>
</comment>
<feature type="binding site" evidence="20">
    <location>
        <position position="460"/>
    </location>
    <ligand>
        <name>Mg(2+)</name>
        <dbReference type="ChEBI" id="CHEBI:18420"/>
    </ligand>
</feature>
<dbReference type="InterPro" id="IPR008731">
    <property type="entry name" value="PTS_EIN"/>
</dbReference>
<dbReference type="GO" id="GO:0005737">
    <property type="term" value="C:cytoplasm"/>
    <property type="evidence" value="ECO:0007669"/>
    <property type="project" value="UniProtKB-SubCell"/>
</dbReference>
<feature type="binding site" evidence="20">
    <location>
        <position position="436"/>
    </location>
    <ligand>
        <name>Mg(2+)</name>
        <dbReference type="ChEBI" id="CHEBI:18420"/>
    </ligand>
</feature>
<dbReference type="EC" id="2.7.3.9" evidence="6 17"/>
<dbReference type="InterPro" id="IPR040442">
    <property type="entry name" value="Pyrv_kinase-like_dom_sf"/>
</dbReference>
<evidence type="ECO:0000256" key="15">
    <source>
        <dbReference type="ARBA" id="ARBA00022842"/>
    </source>
</evidence>
<dbReference type="InterPro" id="IPR006318">
    <property type="entry name" value="PTS_EI-like"/>
</dbReference>
<dbReference type="InterPro" id="IPR024692">
    <property type="entry name" value="PTS_EI"/>
</dbReference>
<dbReference type="InterPro" id="IPR000121">
    <property type="entry name" value="PEP_util_C"/>
</dbReference>
<evidence type="ECO:0000313" key="25">
    <source>
        <dbReference type="Proteomes" id="UP000298058"/>
    </source>
</evidence>
<dbReference type="Gene3D" id="3.20.20.60">
    <property type="entry name" value="Phosphoenolpyruvate-binding domains"/>
    <property type="match status" value="1"/>
</dbReference>
<keyword evidence="15 17" id="KW-0460">Magnesium</keyword>
<dbReference type="InterPro" id="IPR050499">
    <property type="entry name" value="PEP-utilizing_PTS_enzyme"/>
</dbReference>
<evidence type="ECO:0000256" key="19">
    <source>
        <dbReference type="PIRSR" id="PIRSR000732-2"/>
    </source>
</evidence>
<keyword evidence="12 17" id="KW-0598">Phosphotransferase system</keyword>
<reference evidence="24" key="1">
    <citation type="journal article" date="2019" name="PLoS Negl. Trop. Dis.">
        <title>Revisiting the worldwide diversity of Leptospira species in the environment.</title>
        <authorList>
            <person name="Vincent A.T."/>
            <person name="Schiettekatte O."/>
            <person name="Bourhy P."/>
            <person name="Veyrier F.J."/>
            <person name="Picardeau M."/>
        </authorList>
    </citation>
    <scope>NUCLEOTIDE SEQUENCE [LARGE SCALE GENOMIC DNA]</scope>
    <source>
        <strain evidence="24">201300427</strain>
    </source>
</reference>
<evidence type="ECO:0000256" key="14">
    <source>
        <dbReference type="ARBA" id="ARBA00022777"/>
    </source>
</evidence>
<dbReference type="Pfam" id="PF02896">
    <property type="entry name" value="PEP-utilizers_C"/>
    <property type="match status" value="1"/>
</dbReference>
<keyword evidence="25" id="KW-1185">Reference proteome</keyword>
<evidence type="ECO:0000256" key="10">
    <source>
        <dbReference type="ARBA" id="ARBA00022597"/>
    </source>
</evidence>
<dbReference type="SUPFAM" id="SSF52009">
    <property type="entry name" value="Phosphohistidine domain"/>
    <property type="match status" value="1"/>
</dbReference>
<organism evidence="24 25">
    <name type="scientific">Leptospira idonii</name>
    <dbReference type="NCBI Taxonomy" id="1193500"/>
    <lineage>
        <taxon>Bacteria</taxon>
        <taxon>Pseudomonadati</taxon>
        <taxon>Spirochaetota</taxon>
        <taxon>Spirochaetia</taxon>
        <taxon>Leptospirales</taxon>
        <taxon>Leptospiraceae</taxon>
        <taxon>Leptospira</taxon>
    </lineage>
</organism>
<comment type="caution">
    <text evidence="24">The sequence shown here is derived from an EMBL/GenBank/DDBJ whole genome shotgun (WGS) entry which is preliminary data.</text>
</comment>
<feature type="binding site" evidence="19">
    <location>
        <position position="303"/>
    </location>
    <ligand>
        <name>phosphoenolpyruvate</name>
        <dbReference type="ChEBI" id="CHEBI:58702"/>
    </ligand>
</feature>
<dbReference type="PANTHER" id="PTHR46244:SF3">
    <property type="entry name" value="PHOSPHOENOLPYRUVATE-PROTEIN PHOSPHOTRANSFERASE"/>
    <property type="match status" value="1"/>
</dbReference>
<evidence type="ECO:0000256" key="7">
    <source>
        <dbReference type="ARBA" id="ARBA00016544"/>
    </source>
</evidence>
<keyword evidence="9 17" id="KW-0963">Cytoplasm</keyword>
<dbReference type="PIRSF" id="PIRSF000732">
    <property type="entry name" value="PTS_enzyme_I"/>
    <property type="match status" value="1"/>
</dbReference>
<dbReference type="PANTHER" id="PTHR46244">
    <property type="entry name" value="PHOSPHOENOLPYRUVATE-PROTEIN PHOSPHOTRANSFERASE"/>
    <property type="match status" value="1"/>
</dbReference>
<feature type="binding site" evidence="19">
    <location>
        <position position="340"/>
    </location>
    <ligand>
        <name>phosphoenolpyruvate</name>
        <dbReference type="ChEBI" id="CHEBI:58702"/>
    </ligand>
</feature>
<dbReference type="AlphaFoldDB" id="A0A4R9LYN1"/>
<evidence type="ECO:0000313" key="24">
    <source>
        <dbReference type="EMBL" id="TGN18721.1"/>
    </source>
</evidence>
<evidence type="ECO:0000256" key="8">
    <source>
        <dbReference type="ARBA" id="ARBA00022448"/>
    </source>
</evidence>
<evidence type="ECO:0000256" key="13">
    <source>
        <dbReference type="ARBA" id="ARBA00022723"/>
    </source>
</evidence>
<dbReference type="InterPro" id="IPR036637">
    <property type="entry name" value="Phosphohistidine_dom_sf"/>
</dbReference>
<feature type="binding site" evidence="19">
    <location>
        <begin position="459"/>
        <end position="460"/>
    </location>
    <ligand>
        <name>phosphoenolpyruvate</name>
        <dbReference type="ChEBI" id="CHEBI:58702"/>
    </ligand>
</feature>
<keyword evidence="24" id="KW-0670">Pyruvate</keyword>
<accession>A0A4R9LYN1</accession>
<dbReference type="Gene3D" id="3.50.30.10">
    <property type="entry name" value="Phosphohistidine domain"/>
    <property type="match status" value="1"/>
</dbReference>
<evidence type="ECO:0000256" key="9">
    <source>
        <dbReference type="ARBA" id="ARBA00022490"/>
    </source>
</evidence>
<dbReference type="NCBIfam" id="TIGR01417">
    <property type="entry name" value="PTS_I_fam"/>
    <property type="match status" value="1"/>
</dbReference>
<feature type="active site" description="Proton donor" evidence="18">
    <location>
        <position position="507"/>
    </location>
</feature>
<dbReference type="EMBL" id="RQHW01000047">
    <property type="protein sequence ID" value="TGN18721.1"/>
    <property type="molecule type" value="Genomic_DNA"/>
</dbReference>
<dbReference type="GO" id="GO:0046872">
    <property type="term" value="F:metal ion binding"/>
    <property type="evidence" value="ECO:0007669"/>
    <property type="project" value="UniProtKB-KW"/>
</dbReference>
<name>A0A4R9LYN1_9LEPT</name>
<evidence type="ECO:0000256" key="17">
    <source>
        <dbReference type="PIRNR" id="PIRNR000732"/>
    </source>
</evidence>
<evidence type="ECO:0000256" key="11">
    <source>
        <dbReference type="ARBA" id="ARBA00022679"/>
    </source>
</evidence>
<dbReference type="Pfam" id="PF05524">
    <property type="entry name" value="PEP-utilisers_N"/>
    <property type="match status" value="1"/>
</dbReference>
<feature type="active site" description="Tele-phosphohistidine intermediate" evidence="18">
    <location>
        <position position="198"/>
    </location>
</feature>
<evidence type="ECO:0000259" key="23">
    <source>
        <dbReference type="Pfam" id="PF05524"/>
    </source>
</evidence>
<dbReference type="Pfam" id="PF00391">
    <property type="entry name" value="PEP-utilizers"/>
    <property type="match status" value="1"/>
</dbReference>
<keyword evidence="11 17" id="KW-0808">Transferase</keyword>
<gene>
    <name evidence="24" type="primary">ptsP</name>
    <name evidence="24" type="ORF">EHS15_15235</name>
</gene>
<dbReference type="PRINTS" id="PR01736">
    <property type="entry name" value="PHPHTRNFRASE"/>
</dbReference>
<dbReference type="Proteomes" id="UP000298058">
    <property type="component" value="Unassembled WGS sequence"/>
</dbReference>
<feature type="domain" description="Phosphotransferase system enzyme I N-terminal" evidence="23">
    <location>
        <begin position="9"/>
        <end position="134"/>
    </location>
</feature>
<dbReference type="GO" id="GO:0008965">
    <property type="term" value="F:phosphoenolpyruvate-protein phosphotransferase activity"/>
    <property type="evidence" value="ECO:0007669"/>
    <property type="project" value="UniProtKB-EC"/>
</dbReference>
<feature type="domain" description="PEP-utilising enzyme C-terminal" evidence="22">
    <location>
        <begin position="265"/>
        <end position="545"/>
    </location>
</feature>
<keyword evidence="10 17" id="KW-0762">Sugar transport</keyword>
<evidence type="ECO:0000256" key="4">
    <source>
        <dbReference type="ARBA" id="ARBA00004496"/>
    </source>
</evidence>
<dbReference type="GO" id="GO:0009401">
    <property type="term" value="P:phosphoenolpyruvate-dependent sugar phosphotransferase system"/>
    <property type="evidence" value="ECO:0007669"/>
    <property type="project" value="UniProtKB-KW"/>
</dbReference>
<proteinExistence type="inferred from homology"/>
<evidence type="ECO:0000256" key="5">
    <source>
        <dbReference type="ARBA" id="ARBA00007837"/>
    </source>
</evidence>
<evidence type="ECO:0000256" key="6">
    <source>
        <dbReference type="ARBA" id="ARBA00012232"/>
    </source>
</evidence>
<dbReference type="GO" id="GO:0016301">
    <property type="term" value="F:kinase activity"/>
    <property type="evidence" value="ECO:0007669"/>
    <property type="project" value="UniProtKB-KW"/>
</dbReference>